<dbReference type="AlphaFoldDB" id="A0A9P7ZLK7"/>
<keyword evidence="3" id="KW-1185">Reference proteome</keyword>
<dbReference type="EMBL" id="MU251256">
    <property type="protein sequence ID" value="KAG9253728.1"/>
    <property type="molecule type" value="Genomic_DNA"/>
</dbReference>
<accession>A0A9P7ZLK7</accession>
<comment type="caution">
    <text evidence="2">The sequence shown here is derived from an EMBL/GenBank/DDBJ whole genome shotgun (WGS) entry which is preliminary data.</text>
</comment>
<evidence type="ECO:0000313" key="3">
    <source>
        <dbReference type="Proteomes" id="UP000887229"/>
    </source>
</evidence>
<dbReference type="Proteomes" id="UP000887229">
    <property type="component" value="Unassembled WGS sequence"/>
</dbReference>
<proteinExistence type="predicted"/>
<protein>
    <submittedName>
        <fullName evidence="2">Uncharacterized protein</fullName>
    </submittedName>
</protein>
<dbReference type="GeneID" id="70295963"/>
<name>A0A9P7ZLK7_9HYPO</name>
<dbReference type="RefSeq" id="XP_046117652.1">
    <property type="nucleotide sequence ID" value="XM_046265060.1"/>
</dbReference>
<feature type="coiled-coil region" evidence="1">
    <location>
        <begin position="132"/>
        <end position="174"/>
    </location>
</feature>
<organism evidence="2 3">
    <name type="scientific">Emericellopsis atlantica</name>
    <dbReference type="NCBI Taxonomy" id="2614577"/>
    <lineage>
        <taxon>Eukaryota</taxon>
        <taxon>Fungi</taxon>
        <taxon>Dikarya</taxon>
        <taxon>Ascomycota</taxon>
        <taxon>Pezizomycotina</taxon>
        <taxon>Sordariomycetes</taxon>
        <taxon>Hypocreomycetidae</taxon>
        <taxon>Hypocreales</taxon>
        <taxon>Bionectriaceae</taxon>
        <taxon>Emericellopsis</taxon>
    </lineage>
</organism>
<sequence length="235" mass="26750">MADKVMHQALEKILREKTPSDEQKLEALSMFPEHVVQVLEEWHKQALKAWVQTHLGNSGDIYHEQFLALEQSIKEALGNDQESVMPQEFCIWAQLVADDADNELSAELSQRMLHQAHFLVDFDQKHKSLLKETQSIREKNEANREKNEAIREEIQSALEDGQSLQEQLDSALQKLASFQRGNLANVNESRPGQILIHQLHGVFSKIMADTPVERDTSSAASAHVRYSLCAYLSTH</sequence>
<evidence type="ECO:0000313" key="2">
    <source>
        <dbReference type="EMBL" id="KAG9253728.1"/>
    </source>
</evidence>
<gene>
    <name evidence="2" type="ORF">F5Z01DRAFT_674614</name>
</gene>
<reference evidence="2" key="1">
    <citation type="journal article" date="2021" name="IMA Fungus">
        <title>Genomic characterization of three marine fungi, including Emericellopsis atlantica sp. nov. with signatures of a generalist lifestyle and marine biomass degradation.</title>
        <authorList>
            <person name="Hagestad O.C."/>
            <person name="Hou L."/>
            <person name="Andersen J.H."/>
            <person name="Hansen E.H."/>
            <person name="Altermark B."/>
            <person name="Li C."/>
            <person name="Kuhnert E."/>
            <person name="Cox R.J."/>
            <person name="Crous P.W."/>
            <person name="Spatafora J.W."/>
            <person name="Lail K."/>
            <person name="Amirebrahimi M."/>
            <person name="Lipzen A."/>
            <person name="Pangilinan J."/>
            <person name="Andreopoulos W."/>
            <person name="Hayes R.D."/>
            <person name="Ng V."/>
            <person name="Grigoriev I.V."/>
            <person name="Jackson S.A."/>
            <person name="Sutton T.D.S."/>
            <person name="Dobson A.D.W."/>
            <person name="Rama T."/>
        </authorList>
    </citation>
    <scope>NUCLEOTIDE SEQUENCE</scope>
    <source>
        <strain evidence="2">TS7</strain>
    </source>
</reference>
<evidence type="ECO:0000256" key="1">
    <source>
        <dbReference type="SAM" id="Coils"/>
    </source>
</evidence>
<keyword evidence="1" id="KW-0175">Coiled coil</keyword>